<sequence>MYSAMYEIREFIQNLIETTSSIIEFDIYVMDSHLVRVAATGLFKESIGQALPKGCANDYVIENGQVLIIDSPKGNKICDTCPIKTYGKCFNEYSIAYPIKNDGKCIGAITIMSLTSKLKEKQVKIRSQLITFLERLAESILTKIKEKETKDRLITVLNSISEGVVLTSSSGEILVFNSVMEEILKHKNNIKEIFVENNFENIISDFKEEADKELEVILRAAIPNNRMFVSVKFINNSNEKTDILFIFKHKKELSNIAYKLLADASHLNINLDSIKGNSKLINQTKSLATQAAKYESNILILGESGTGKEVFARAIHKMSKRKEEPFIAINCAAIPENLLESELFGYESGAFTGANKGGKPGKFELANGGTIFLDEVGDLSLHLQPKLLRVIEQGQLERVGGVKSIKLDVRIISATNKDLEAMVKKGEFREDFFYRLCVIPIMIPPLRKRLEDIILLAEYFLDKYNKKLNKNILGISEEVKKQLLLYDWPGNVRELENVLEYSVNMENKDILTLSCIPKKISEEKKEIQYNNLESIRKKCLEKLIIKHGSTLAGKQKIAEELGISLSTLYRDIKKYNL</sequence>
<dbReference type="InterPro" id="IPR025662">
    <property type="entry name" value="Sigma_54_int_dom_ATP-bd_1"/>
</dbReference>
<dbReference type="PROSITE" id="PS00676">
    <property type="entry name" value="SIGMA54_INTERACT_2"/>
    <property type="match status" value="1"/>
</dbReference>
<keyword evidence="2" id="KW-0067">ATP-binding</keyword>
<evidence type="ECO:0000256" key="1">
    <source>
        <dbReference type="ARBA" id="ARBA00022741"/>
    </source>
</evidence>
<evidence type="ECO:0000256" key="5">
    <source>
        <dbReference type="ARBA" id="ARBA00023163"/>
    </source>
</evidence>
<dbReference type="PANTHER" id="PTHR32071">
    <property type="entry name" value="TRANSCRIPTIONAL REGULATORY PROTEIN"/>
    <property type="match status" value="1"/>
</dbReference>
<keyword evidence="1" id="KW-0547">Nucleotide-binding</keyword>
<dbReference type="Pfam" id="PF00158">
    <property type="entry name" value="Sigma54_activat"/>
    <property type="match status" value="1"/>
</dbReference>
<name>A0A0E3M8K9_CLOSL</name>
<dbReference type="RefSeq" id="WP_029162128.1">
    <property type="nucleotide sequence ID" value="NZ_CP009933.1"/>
</dbReference>
<evidence type="ECO:0000313" key="7">
    <source>
        <dbReference type="EMBL" id="AKA71847.1"/>
    </source>
</evidence>
<gene>
    <name evidence="7" type="ORF">CSCA_4722</name>
</gene>
<dbReference type="KEGG" id="csq:CSCA_4722"/>
<keyword evidence="3" id="KW-0805">Transcription regulation</keyword>
<keyword evidence="5" id="KW-0804">Transcription</keyword>
<dbReference type="InterPro" id="IPR027417">
    <property type="entry name" value="P-loop_NTPase"/>
</dbReference>
<dbReference type="GO" id="GO:0006355">
    <property type="term" value="P:regulation of DNA-templated transcription"/>
    <property type="evidence" value="ECO:0007669"/>
    <property type="project" value="InterPro"/>
</dbReference>
<dbReference type="SMART" id="SM00382">
    <property type="entry name" value="AAA"/>
    <property type="match status" value="1"/>
</dbReference>
<proteinExistence type="predicted"/>
<dbReference type="EMBL" id="CP009933">
    <property type="protein sequence ID" value="AKA71847.1"/>
    <property type="molecule type" value="Genomic_DNA"/>
</dbReference>
<dbReference type="InterPro" id="IPR025944">
    <property type="entry name" value="Sigma_54_int_dom_CS"/>
</dbReference>
<dbReference type="Gene3D" id="1.10.8.60">
    <property type="match status" value="1"/>
</dbReference>
<dbReference type="Pfam" id="PF25601">
    <property type="entry name" value="AAA_lid_14"/>
    <property type="match status" value="1"/>
</dbReference>
<evidence type="ECO:0000256" key="3">
    <source>
        <dbReference type="ARBA" id="ARBA00023015"/>
    </source>
</evidence>
<dbReference type="FunFam" id="3.40.50.300:FF:000006">
    <property type="entry name" value="DNA-binding transcriptional regulator NtrC"/>
    <property type="match status" value="1"/>
</dbReference>
<dbReference type="InterPro" id="IPR029016">
    <property type="entry name" value="GAF-like_dom_sf"/>
</dbReference>
<dbReference type="PANTHER" id="PTHR32071:SF57">
    <property type="entry name" value="C4-DICARBOXYLATE TRANSPORT TRANSCRIPTIONAL REGULATORY PROTEIN DCTD"/>
    <property type="match status" value="1"/>
</dbReference>
<dbReference type="Gene3D" id="3.30.450.40">
    <property type="match status" value="1"/>
</dbReference>
<keyword evidence="4" id="KW-0238">DNA-binding</keyword>
<evidence type="ECO:0000256" key="4">
    <source>
        <dbReference type="ARBA" id="ARBA00023125"/>
    </source>
</evidence>
<evidence type="ECO:0000256" key="2">
    <source>
        <dbReference type="ARBA" id="ARBA00022840"/>
    </source>
</evidence>
<keyword evidence="8" id="KW-1185">Reference proteome</keyword>
<dbReference type="PROSITE" id="PS00675">
    <property type="entry name" value="SIGMA54_INTERACT_1"/>
    <property type="match status" value="1"/>
</dbReference>
<dbReference type="GO" id="GO:0003677">
    <property type="term" value="F:DNA binding"/>
    <property type="evidence" value="ECO:0007669"/>
    <property type="project" value="UniProtKB-KW"/>
</dbReference>
<dbReference type="AlphaFoldDB" id="A0A0E3M8K9"/>
<dbReference type="Gene3D" id="3.30.450.20">
    <property type="entry name" value="PAS domain"/>
    <property type="match status" value="1"/>
</dbReference>
<dbReference type="PROSITE" id="PS00688">
    <property type="entry name" value="SIGMA54_INTERACT_3"/>
    <property type="match status" value="1"/>
</dbReference>
<dbReference type="Gene3D" id="3.40.50.300">
    <property type="entry name" value="P-loop containing nucleotide triphosphate hydrolases"/>
    <property type="match status" value="1"/>
</dbReference>
<dbReference type="InterPro" id="IPR003593">
    <property type="entry name" value="AAA+_ATPase"/>
</dbReference>
<dbReference type="PROSITE" id="PS50045">
    <property type="entry name" value="SIGMA54_INTERACT_4"/>
    <property type="match status" value="1"/>
</dbReference>
<evidence type="ECO:0000259" key="6">
    <source>
        <dbReference type="PROSITE" id="PS50045"/>
    </source>
</evidence>
<reference evidence="7 8" key="1">
    <citation type="journal article" date="2015" name="J. Biotechnol.">
        <title>Complete genome sequence of a malodorant-producing acetogen, Clostridium scatologenes ATCC 25775(T).</title>
        <authorList>
            <person name="Zhu Z."/>
            <person name="Guo T."/>
            <person name="Zheng H."/>
            <person name="Song T."/>
            <person name="Ouyang P."/>
            <person name="Xie J."/>
        </authorList>
    </citation>
    <scope>NUCLEOTIDE SEQUENCE [LARGE SCALE GENOMIC DNA]</scope>
    <source>
        <strain evidence="7 8">ATCC 25775</strain>
    </source>
</reference>
<protein>
    <submittedName>
        <fullName evidence="7">Sigma-54 interaction domain protein</fullName>
    </submittedName>
</protein>
<evidence type="ECO:0000313" key="8">
    <source>
        <dbReference type="Proteomes" id="UP000033115"/>
    </source>
</evidence>
<dbReference type="Gene3D" id="1.10.10.60">
    <property type="entry name" value="Homeodomain-like"/>
    <property type="match status" value="1"/>
</dbReference>
<organism evidence="7 8">
    <name type="scientific">Clostridium scatologenes</name>
    <dbReference type="NCBI Taxonomy" id="1548"/>
    <lineage>
        <taxon>Bacteria</taxon>
        <taxon>Bacillati</taxon>
        <taxon>Bacillota</taxon>
        <taxon>Clostridia</taxon>
        <taxon>Eubacteriales</taxon>
        <taxon>Clostridiaceae</taxon>
        <taxon>Clostridium</taxon>
    </lineage>
</organism>
<feature type="domain" description="Sigma-54 factor interaction" evidence="6">
    <location>
        <begin position="274"/>
        <end position="504"/>
    </location>
</feature>
<dbReference type="CDD" id="cd00009">
    <property type="entry name" value="AAA"/>
    <property type="match status" value="1"/>
</dbReference>
<dbReference type="HOGENOM" id="CLU_000445_8_1_9"/>
<dbReference type="InterPro" id="IPR058031">
    <property type="entry name" value="AAA_lid_NorR"/>
</dbReference>
<dbReference type="STRING" id="1548.CSCA_4722"/>
<accession>A0A0E3M8K9</accession>
<dbReference type="Proteomes" id="UP000033115">
    <property type="component" value="Chromosome"/>
</dbReference>
<dbReference type="SUPFAM" id="SSF52540">
    <property type="entry name" value="P-loop containing nucleoside triphosphate hydrolases"/>
    <property type="match status" value="1"/>
</dbReference>
<dbReference type="InterPro" id="IPR002078">
    <property type="entry name" value="Sigma_54_int"/>
</dbReference>
<dbReference type="InterPro" id="IPR025943">
    <property type="entry name" value="Sigma_54_int_dom_ATP-bd_2"/>
</dbReference>
<dbReference type="GO" id="GO:0005524">
    <property type="term" value="F:ATP binding"/>
    <property type="evidence" value="ECO:0007669"/>
    <property type="project" value="UniProtKB-KW"/>
</dbReference>